<dbReference type="RefSeq" id="WP_181556329.1">
    <property type="nucleotide sequence ID" value="NZ_JACDUT010000006.1"/>
</dbReference>
<feature type="transmembrane region" description="Helical" evidence="7">
    <location>
        <begin position="258"/>
        <end position="276"/>
    </location>
</feature>
<comment type="subcellular location">
    <subcellularLocation>
        <location evidence="1">Cell membrane</location>
        <topology evidence="1">Multi-pass membrane protein</topology>
    </subcellularLocation>
</comment>
<dbReference type="GO" id="GO:0016413">
    <property type="term" value="F:O-acetyltransferase activity"/>
    <property type="evidence" value="ECO:0007669"/>
    <property type="project" value="TreeGrafter"/>
</dbReference>
<comment type="similarity">
    <text evidence="2">Belongs to the acyltransferase 3 family.</text>
</comment>
<evidence type="ECO:0000313" key="10">
    <source>
        <dbReference type="Proteomes" id="UP000523087"/>
    </source>
</evidence>
<keyword evidence="9" id="KW-0012">Acyltransferase</keyword>
<evidence type="ECO:0000256" key="1">
    <source>
        <dbReference type="ARBA" id="ARBA00004651"/>
    </source>
</evidence>
<dbReference type="PANTHER" id="PTHR40074:SF2">
    <property type="entry name" value="O-ACETYLTRANSFERASE WECH"/>
    <property type="match status" value="1"/>
</dbReference>
<feature type="transmembrane region" description="Helical" evidence="7">
    <location>
        <begin position="82"/>
        <end position="106"/>
    </location>
</feature>
<evidence type="ECO:0000313" key="9">
    <source>
        <dbReference type="EMBL" id="MBA2875541.1"/>
    </source>
</evidence>
<feature type="transmembrane region" description="Helical" evidence="7">
    <location>
        <begin position="142"/>
        <end position="161"/>
    </location>
</feature>
<feature type="transmembrane region" description="Helical" evidence="7">
    <location>
        <begin position="288"/>
        <end position="310"/>
    </location>
</feature>
<feature type="transmembrane region" description="Helical" evidence="7">
    <location>
        <begin position="199"/>
        <end position="214"/>
    </location>
</feature>
<feature type="transmembrane region" description="Helical" evidence="7">
    <location>
        <begin position="41"/>
        <end position="62"/>
    </location>
</feature>
<name>A0A7W0BYC1_9BACL</name>
<keyword evidence="3" id="KW-1003">Cell membrane</keyword>
<feature type="transmembrane region" description="Helical" evidence="7">
    <location>
        <begin position="226"/>
        <end position="246"/>
    </location>
</feature>
<dbReference type="GO" id="GO:0005886">
    <property type="term" value="C:plasma membrane"/>
    <property type="evidence" value="ECO:0007669"/>
    <property type="project" value="UniProtKB-SubCell"/>
</dbReference>
<dbReference type="InterPro" id="IPR002656">
    <property type="entry name" value="Acyl_transf_3_dom"/>
</dbReference>
<dbReference type="EMBL" id="JACDUT010000006">
    <property type="protein sequence ID" value="MBA2875541.1"/>
    <property type="molecule type" value="Genomic_DNA"/>
</dbReference>
<dbReference type="PANTHER" id="PTHR40074">
    <property type="entry name" value="O-ACETYLTRANSFERASE WECH"/>
    <property type="match status" value="1"/>
</dbReference>
<keyword evidence="4 7" id="KW-0812">Transmembrane</keyword>
<evidence type="ECO:0000256" key="7">
    <source>
        <dbReference type="SAM" id="Phobius"/>
    </source>
</evidence>
<feature type="domain" description="Acyltransferase 3" evidence="8">
    <location>
        <begin position="4"/>
        <end position="340"/>
    </location>
</feature>
<sequence>MERNYSIDFIKFFAIFAVVSIHTAPFLHYKNEFIEGENIGFIINVFARFGVPYFFAASGYLLGKKIKITKNKNSFSYIKHYLLKIVKLLISWTIIYFLYDLLILVITSYLNGLHIKSEVIHYLNSAFTLRRLYYGMTYGTSFHLWFLMALMWCIVILYFFIKINKIHLLLVFSVILNFIGLFGQSYSSIFNVPLQTRDALFFGLFYVTLGYYLSKKYEAQTLRVSPTLLFILFILFTLFQLVEAYVLVKRFGGPWGNYYIFTIPSTICLILMVINYQSLGKGTFISKVGQSSFGIYVIHPLIISLTYHALIFLEIEYITRTLIWNLLYSPILFVLSYFLYHLLQYLKAIIYNKTQQKLANIRTST</sequence>
<feature type="transmembrane region" description="Helical" evidence="7">
    <location>
        <begin position="12"/>
        <end position="29"/>
    </location>
</feature>
<feature type="transmembrane region" description="Helical" evidence="7">
    <location>
        <begin position="322"/>
        <end position="343"/>
    </location>
</feature>
<dbReference type="AlphaFoldDB" id="A0A7W0BYC1"/>
<dbReference type="GO" id="GO:0009246">
    <property type="term" value="P:enterobacterial common antigen biosynthetic process"/>
    <property type="evidence" value="ECO:0007669"/>
    <property type="project" value="TreeGrafter"/>
</dbReference>
<comment type="caution">
    <text evidence="9">The sequence shown here is derived from an EMBL/GenBank/DDBJ whole genome shotgun (WGS) entry which is preliminary data.</text>
</comment>
<keyword evidence="6 7" id="KW-0472">Membrane</keyword>
<keyword evidence="10" id="KW-1185">Reference proteome</keyword>
<keyword evidence="9" id="KW-0808">Transferase</keyword>
<evidence type="ECO:0000259" key="8">
    <source>
        <dbReference type="Pfam" id="PF01757"/>
    </source>
</evidence>
<evidence type="ECO:0000256" key="6">
    <source>
        <dbReference type="ARBA" id="ARBA00023136"/>
    </source>
</evidence>
<evidence type="ECO:0000256" key="4">
    <source>
        <dbReference type="ARBA" id="ARBA00022692"/>
    </source>
</evidence>
<evidence type="ECO:0000256" key="2">
    <source>
        <dbReference type="ARBA" id="ARBA00007400"/>
    </source>
</evidence>
<accession>A0A7W0BYC1</accession>
<feature type="transmembrane region" description="Helical" evidence="7">
    <location>
        <begin position="168"/>
        <end position="187"/>
    </location>
</feature>
<organism evidence="9 10">
    <name type="scientific">Thermaerobacillus caldiproteolyticus</name>
    <dbReference type="NCBI Taxonomy" id="247480"/>
    <lineage>
        <taxon>Bacteria</taxon>
        <taxon>Bacillati</taxon>
        <taxon>Bacillota</taxon>
        <taxon>Bacilli</taxon>
        <taxon>Bacillales</taxon>
        <taxon>Anoxybacillaceae</taxon>
        <taxon>Thermaerobacillus</taxon>
    </lineage>
</organism>
<gene>
    <name evidence="9" type="ORF">HNR31_002329</name>
</gene>
<evidence type="ECO:0000256" key="5">
    <source>
        <dbReference type="ARBA" id="ARBA00022989"/>
    </source>
</evidence>
<dbReference type="Pfam" id="PF01757">
    <property type="entry name" value="Acyl_transf_3"/>
    <property type="match status" value="1"/>
</dbReference>
<reference evidence="9 10" key="1">
    <citation type="submission" date="2020-07" db="EMBL/GenBank/DDBJ databases">
        <title>Genomic Encyclopedia of Type Strains, Phase IV (KMG-IV): sequencing the most valuable type-strain genomes for metagenomic binning, comparative biology and taxonomic classification.</title>
        <authorList>
            <person name="Goeker M."/>
        </authorList>
    </citation>
    <scope>NUCLEOTIDE SEQUENCE [LARGE SCALE GENOMIC DNA]</scope>
    <source>
        <strain evidence="9 10">DSM 15730</strain>
    </source>
</reference>
<keyword evidence="5 7" id="KW-1133">Transmembrane helix</keyword>
<proteinExistence type="inferred from homology"/>
<dbReference type="Proteomes" id="UP000523087">
    <property type="component" value="Unassembled WGS sequence"/>
</dbReference>
<protein>
    <submittedName>
        <fullName evidence="9">Surface polysaccharide O-acyltransferase-like enzyme</fullName>
    </submittedName>
</protein>
<evidence type="ECO:0000256" key="3">
    <source>
        <dbReference type="ARBA" id="ARBA00022475"/>
    </source>
</evidence>